<dbReference type="Pfam" id="PF02515">
    <property type="entry name" value="CoA_transf_3"/>
    <property type="match status" value="1"/>
</dbReference>
<dbReference type="Gene3D" id="3.30.1540.10">
    <property type="entry name" value="formyl-coa transferase, domain 3"/>
    <property type="match status" value="1"/>
</dbReference>
<dbReference type="GO" id="GO:0016740">
    <property type="term" value="F:transferase activity"/>
    <property type="evidence" value="ECO:0007669"/>
    <property type="project" value="UniProtKB-KW"/>
</dbReference>
<dbReference type="InterPro" id="IPR023606">
    <property type="entry name" value="CoA-Trfase_III_dom_1_sf"/>
</dbReference>
<dbReference type="InterPro" id="IPR003673">
    <property type="entry name" value="CoA-Trfase_fam_III"/>
</dbReference>
<reference evidence="3" key="1">
    <citation type="journal article" date="2019" name="Int. J. Syst. Evol. Microbiol.">
        <title>The Global Catalogue of Microorganisms (GCM) 10K type strain sequencing project: providing services to taxonomists for standard genome sequencing and annotation.</title>
        <authorList>
            <consortium name="The Broad Institute Genomics Platform"/>
            <consortium name="The Broad Institute Genome Sequencing Center for Infectious Disease"/>
            <person name="Wu L."/>
            <person name="Ma J."/>
        </authorList>
    </citation>
    <scope>NUCLEOTIDE SEQUENCE [LARGE SCALE GENOMIC DNA]</scope>
    <source>
        <strain evidence="3">JCM 15900</strain>
    </source>
</reference>
<evidence type="ECO:0000313" key="3">
    <source>
        <dbReference type="Proteomes" id="UP001500984"/>
    </source>
</evidence>
<protein>
    <submittedName>
        <fullName evidence="2">CoA transferase</fullName>
    </submittedName>
</protein>
<dbReference type="RefSeq" id="WP_291799426.1">
    <property type="nucleotide sequence ID" value="NZ_BAAAPZ010000008.1"/>
</dbReference>
<evidence type="ECO:0000313" key="2">
    <source>
        <dbReference type="EMBL" id="GAA2100715.1"/>
    </source>
</evidence>
<dbReference type="Proteomes" id="UP001500984">
    <property type="component" value="Unassembled WGS sequence"/>
</dbReference>
<name>A0ABP5IHP9_9MICO</name>
<dbReference type="EMBL" id="BAAAPZ010000008">
    <property type="protein sequence ID" value="GAA2100715.1"/>
    <property type="molecule type" value="Genomic_DNA"/>
</dbReference>
<evidence type="ECO:0000256" key="1">
    <source>
        <dbReference type="ARBA" id="ARBA00022679"/>
    </source>
</evidence>
<comment type="caution">
    <text evidence="2">The sequence shown here is derived from an EMBL/GenBank/DDBJ whole genome shotgun (WGS) entry which is preliminary data.</text>
</comment>
<dbReference type="PANTHER" id="PTHR48207:SF4">
    <property type="entry name" value="BLL6097 PROTEIN"/>
    <property type="match status" value="1"/>
</dbReference>
<sequence>MDPREQSATPPGPLAGVRVLEVGSVIMAPYAGKILRDMGAEVVKAEPPGGDIGRRIGLLGPGGTSVLSLNLNAGKKSIVVDAATQQGAEEMRRLIGWADIVLTNVLPHRRRRFGLSWEQVEAVNPRAVLVTGQGFASDSAHADAPAYDDVVQAASGLADSYRLRDGVPRYSPYVVADKVCGMSMAQAALAGLHSRGATGTGCWADVPMVDTMAAFTLVEHMGGQTLTPPEGEVGWSRVLAPEHRPHRALDGWVCVMPYSDANWAQFCELLERPDLLTHTHLVDNRARSAAPATYEAVLADYAAGRTCAQIEAECGERGIPAHRVTRIDAVREDPYLSSRPLLEHAVHAEEGEYVHVGSPVVFSGMDRPGPADCGREDADRAEVLRMLDTGGEEAGRTVGSSSHEC</sequence>
<proteinExistence type="predicted"/>
<gene>
    <name evidence="2" type="ORF">GCM10009823_23250</name>
</gene>
<organism evidence="2 3">
    <name type="scientific">Brevibacterium salitolerans</name>
    <dbReference type="NCBI Taxonomy" id="1403566"/>
    <lineage>
        <taxon>Bacteria</taxon>
        <taxon>Bacillati</taxon>
        <taxon>Actinomycetota</taxon>
        <taxon>Actinomycetes</taxon>
        <taxon>Micrococcales</taxon>
        <taxon>Brevibacteriaceae</taxon>
        <taxon>Brevibacterium</taxon>
    </lineage>
</organism>
<accession>A0ABP5IHP9</accession>
<dbReference type="SUPFAM" id="SSF89796">
    <property type="entry name" value="CoA-transferase family III (CaiB/BaiF)"/>
    <property type="match status" value="1"/>
</dbReference>
<dbReference type="PANTHER" id="PTHR48207">
    <property type="entry name" value="SUCCINATE--HYDROXYMETHYLGLUTARATE COA-TRANSFERASE"/>
    <property type="match status" value="1"/>
</dbReference>
<dbReference type="InterPro" id="IPR050483">
    <property type="entry name" value="CoA-transferase_III_domain"/>
</dbReference>
<dbReference type="InterPro" id="IPR044855">
    <property type="entry name" value="CoA-Trfase_III_dom3_sf"/>
</dbReference>
<keyword evidence="3" id="KW-1185">Reference proteome</keyword>
<dbReference type="Gene3D" id="3.40.50.10540">
    <property type="entry name" value="Crotonobetainyl-coa:carnitine coa-transferase, domain 1"/>
    <property type="match status" value="1"/>
</dbReference>
<keyword evidence="1 2" id="KW-0808">Transferase</keyword>